<keyword evidence="4" id="KW-1185">Reference proteome</keyword>
<gene>
    <name evidence="1" type="ORF">TSG867_LOCUS33757</name>
    <name evidence="2" type="ORF">UJA718_LOCUS41822</name>
</gene>
<protein>
    <submittedName>
        <fullName evidence="1">Uncharacterized protein</fullName>
    </submittedName>
</protein>
<proteinExistence type="predicted"/>
<evidence type="ECO:0000313" key="3">
    <source>
        <dbReference type="Proteomes" id="UP000663862"/>
    </source>
</evidence>
<dbReference type="EMBL" id="CAJOBP010051030">
    <property type="protein sequence ID" value="CAF4813129.1"/>
    <property type="molecule type" value="Genomic_DNA"/>
</dbReference>
<accession>A0A821J4W5</accession>
<dbReference type="Proteomes" id="UP000663873">
    <property type="component" value="Unassembled WGS sequence"/>
</dbReference>
<dbReference type="Proteomes" id="UP000663862">
    <property type="component" value="Unassembled WGS sequence"/>
</dbReference>
<evidence type="ECO:0000313" key="2">
    <source>
        <dbReference type="EMBL" id="CAF4813129.1"/>
    </source>
</evidence>
<evidence type="ECO:0000313" key="1">
    <source>
        <dbReference type="EMBL" id="CAF4711767.1"/>
    </source>
</evidence>
<comment type="caution">
    <text evidence="1">The sequence shown here is derived from an EMBL/GenBank/DDBJ whole genome shotgun (WGS) entry which is preliminary data.</text>
</comment>
<reference evidence="1" key="1">
    <citation type="submission" date="2021-02" db="EMBL/GenBank/DDBJ databases">
        <authorList>
            <person name="Nowell W R."/>
        </authorList>
    </citation>
    <scope>NUCLEOTIDE SEQUENCE</scope>
</reference>
<feature type="non-terminal residue" evidence="1">
    <location>
        <position position="1"/>
    </location>
</feature>
<evidence type="ECO:0000313" key="4">
    <source>
        <dbReference type="Proteomes" id="UP000663873"/>
    </source>
</evidence>
<organism evidence="1 3">
    <name type="scientific">Rotaria socialis</name>
    <dbReference type="NCBI Taxonomy" id="392032"/>
    <lineage>
        <taxon>Eukaryota</taxon>
        <taxon>Metazoa</taxon>
        <taxon>Spiralia</taxon>
        <taxon>Gnathifera</taxon>
        <taxon>Rotifera</taxon>
        <taxon>Eurotatoria</taxon>
        <taxon>Bdelloidea</taxon>
        <taxon>Philodinida</taxon>
        <taxon>Philodinidae</taxon>
        <taxon>Rotaria</taxon>
    </lineage>
</organism>
<name>A0A821J4W5_9BILA</name>
<sequence length="17" mass="1999">MALIDMIEMVDIGYDRN</sequence>
<dbReference type="AlphaFoldDB" id="A0A821J4W5"/>
<dbReference type="EMBL" id="CAJOBQ010011941">
    <property type="protein sequence ID" value="CAF4711767.1"/>
    <property type="molecule type" value="Genomic_DNA"/>
</dbReference>